<reference evidence="2 3" key="1">
    <citation type="submission" date="2020-04" db="EMBL/GenBank/DDBJ databases">
        <authorList>
            <person name="Yoon J."/>
        </authorList>
    </citation>
    <scope>NUCLEOTIDE SEQUENCE [LARGE SCALE GENOMIC DNA]</scope>
    <source>
        <strain evidence="2 3">KMU-115</strain>
    </source>
</reference>
<dbReference type="Proteomes" id="UP000526408">
    <property type="component" value="Unassembled WGS sequence"/>
</dbReference>
<protein>
    <submittedName>
        <fullName evidence="2">Uncharacterized protein</fullName>
    </submittedName>
</protein>
<proteinExistence type="predicted"/>
<gene>
    <name evidence="2" type="ORF">HCU73_05545</name>
</gene>
<keyword evidence="1" id="KW-0472">Membrane</keyword>
<dbReference type="AlphaFoldDB" id="A0A7X6GX60"/>
<name>A0A7X6GX60_9RHOB</name>
<evidence type="ECO:0000313" key="2">
    <source>
        <dbReference type="EMBL" id="NKX44046.1"/>
    </source>
</evidence>
<comment type="caution">
    <text evidence="2">The sequence shown here is derived from an EMBL/GenBank/DDBJ whole genome shotgun (WGS) entry which is preliminary data.</text>
</comment>
<sequence length="108" mass="10847">MSTTTDRAPILRRILLALPLVAVGWIGTLALVLRLGGEAPGVFVPFPPADLLARLPGDIAVTGSSPVSVTLAGAGPGLVAAVYGAGAWLVLPAGLEACIPGFLRETPP</sequence>
<evidence type="ECO:0000313" key="3">
    <source>
        <dbReference type="Proteomes" id="UP000526408"/>
    </source>
</evidence>
<keyword evidence="1" id="KW-0812">Transmembrane</keyword>
<dbReference type="EMBL" id="JAAZQQ010000002">
    <property type="protein sequence ID" value="NKX44046.1"/>
    <property type="molecule type" value="Genomic_DNA"/>
</dbReference>
<keyword evidence="3" id="KW-1185">Reference proteome</keyword>
<accession>A0A7X6GX60</accession>
<feature type="transmembrane region" description="Helical" evidence="1">
    <location>
        <begin position="14"/>
        <end position="33"/>
    </location>
</feature>
<evidence type="ECO:0000256" key="1">
    <source>
        <dbReference type="SAM" id="Phobius"/>
    </source>
</evidence>
<keyword evidence="1" id="KW-1133">Transmembrane helix</keyword>
<organism evidence="2 3">
    <name type="scientific">Roseicyclus persicicus</name>
    <dbReference type="NCBI Taxonomy" id="2650661"/>
    <lineage>
        <taxon>Bacteria</taxon>
        <taxon>Pseudomonadati</taxon>
        <taxon>Pseudomonadota</taxon>
        <taxon>Alphaproteobacteria</taxon>
        <taxon>Rhodobacterales</taxon>
        <taxon>Roseobacteraceae</taxon>
        <taxon>Roseicyclus</taxon>
    </lineage>
</organism>
<dbReference type="RefSeq" id="WP_168622445.1">
    <property type="nucleotide sequence ID" value="NZ_JAAZQQ010000002.1"/>
</dbReference>